<accession>A0A9N7VDS2</accession>
<dbReference type="Proteomes" id="UP001153269">
    <property type="component" value="Unassembled WGS sequence"/>
</dbReference>
<evidence type="ECO:0000313" key="3">
    <source>
        <dbReference type="Proteomes" id="UP001153269"/>
    </source>
</evidence>
<evidence type="ECO:0000313" key="2">
    <source>
        <dbReference type="EMBL" id="CAB1447522.1"/>
    </source>
</evidence>
<evidence type="ECO:0000256" key="1">
    <source>
        <dbReference type="SAM" id="MobiDB-lite"/>
    </source>
</evidence>
<dbReference type="AlphaFoldDB" id="A0A9N7VDS2"/>
<gene>
    <name evidence="2" type="ORF">PLEPLA_LOCUS35209</name>
</gene>
<feature type="region of interest" description="Disordered" evidence="1">
    <location>
        <begin position="150"/>
        <end position="172"/>
    </location>
</feature>
<organism evidence="2 3">
    <name type="scientific">Pleuronectes platessa</name>
    <name type="common">European plaice</name>
    <dbReference type="NCBI Taxonomy" id="8262"/>
    <lineage>
        <taxon>Eukaryota</taxon>
        <taxon>Metazoa</taxon>
        <taxon>Chordata</taxon>
        <taxon>Craniata</taxon>
        <taxon>Vertebrata</taxon>
        <taxon>Euteleostomi</taxon>
        <taxon>Actinopterygii</taxon>
        <taxon>Neopterygii</taxon>
        <taxon>Teleostei</taxon>
        <taxon>Neoteleostei</taxon>
        <taxon>Acanthomorphata</taxon>
        <taxon>Carangaria</taxon>
        <taxon>Pleuronectiformes</taxon>
        <taxon>Pleuronectoidei</taxon>
        <taxon>Pleuronectidae</taxon>
        <taxon>Pleuronectes</taxon>
    </lineage>
</organism>
<feature type="region of interest" description="Disordered" evidence="1">
    <location>
        <begin position="101"/>
        <end position="131"/>
    </location>
</feature>
<reference evidence="2" key="1">
    <citation type="submission" date="2020-03" db="EMBL/GenBank/DDBJ databases">
        <authorList>
            <person name="Weist P."/>
        </authorList>
    </citation>
    <scope>NUCLEOTIDE SEQUENCE</scope>
</reference>
<name>A0A9N7VDS2_PLEPL</name>
<feature type="region of interest" description="Disordered" evidence="1">
    <location>
        <begin position="1"/>
        <end position="20"/>
    </location>
</feature>
<dbReference type="EMBL" id="CADEAL010003949">
    <property type="protein sequence ID" value="CAB1447522.1"/>
    <property type="molecule type" value="Genomic_DNA"/>
</dbReference>
<sequence length="184" mass="19567">MSNLNSPSPRCPCPRTPHHHRRLLTVSPGRLQPGRIPDGTSPPLRLLEVGERVLDHCDPKALLHPLPGHSGAHPAPLERVETGGEVGADVRAVRPSVRPAPGAVAQVKNHLSPAGRRGDPLDGQGALRQAHRVPEPVVERVRELPVQRARGPFLGRDGSGGSEASLSIPGGECDASRRAVCGWR</sequence>
<protein>
    <submittedName>
        <fullName evidence="2">Uncharacterized protein</fullName>
    </submittedName>
</protein>
<comment type="caution">
    <text evidence="2">The sequence shown here is derived from an EMBL/GenBank/DDBJ whole genome shotgun (WGS) entry which is preliminary data.</text>
</comment>
<keyword evidence="3" id="KW-1185">Reference proteome</keyword>
<proteinExistence type="predicted"/>